<dbReference type="Pfam" id="PF00174">
    <property type="entry name" value="Oxidored_molyb"/>
    <property type="match status" value="1"/>
</dbReference>
<dbReference type="GO" id="GO:0008482">
    <property type="term" value="F:sulfite oxidase activity"/>
    <property type="evidence" value="ECO:0007669"/>
    <property type="project" value="TreeGrafter"/>
</dbReference>
<organism evidence="5 6">
    <name type="scientific">Gordonia lacunae</name>
    <dbReference type="NCBI Taxonomy" id="417102"/>
    <lineage>
        <taxon>Bacteria</taxon>
        <taxon>Bacillati</taxon>
        <taxon>Actinomycetota</taxon>
        <taxon>Actinomycetes</taxon>
        <taxon>Mycobacteriales</taxon>
        <taxon>Gordoniaceae</taxon>
        <taxon>Gordonia</taxon>
    </lineage>
</organism>
<proteinExistence type="predicted"/>
<keyword evidence="2" id="KW-1133">Transmembrane helix</keyword>
<evidence type="ECO:0000259" key="4">
    <source>
        <dbReference type="Pfam" id="PF00174"/>
    </source>
</evidence>
<feature type="transmembrane region" description="Helical" evidence="2">
    <location>
        <begin position="127"/>
        <end position="149"/>
    </location>
</feature>
<feature type="signal peptide" evidence="3">
    <location>
        <begin position="1"/>
        <end position="32"/>
    </location>
</feature>
<name>A0A2C9ZJQ0_9ACTN</name>
<dbReference type="Gene3D" id="3.90.420.10">
    <property type="entry name" value="Oxidoreductase, molybdopterin-binding domain"/>
    <property type="match status" value="1"/>
</dbReference>
<feature type="region of interest" description="Disordered" evidence="1">
    <location>
        <begin position="154"/>
        <end position="175"/>
    </location>
</feature>
<dbReference type="GO" id="GO:0043546">
    <property type="term" value="F:molybdopterin cofactor binding"/>
    <property type="evidence" value="ECO:0007669"/>
    <property type="project" value="TreeGrafter"/>
</dbReference>
<evidence type="ECO:0000256" key="3">
    <source>
        <dbReference type="SAM" id="SignalP"/>
    </source>
</evidence>
<evidence type="ECO:0000313" key="6">
    <source>
        <dbReference type="Proteomes" id="UP000194632"/>
    </source>
</evidence>
<dbReference type="InterPro" id="IPR036374">
    <property type="entry name" value="OxRdtase_Mopterin-bd_sf"/>
</dbReference>
<feature type="transmembrane region" description="Helical" evidence="2">
    <location>
        <begin position="104"/>
        <end position="121"/>
    </location>
</feature>
<dbReference type="GO" id="GO:0006790">
    <property type="term" value="P:sulfur compound metabolic process"/>
    <property type="evidence" value="ECO:0007669"/>
    <property type="project" value="TreeGrafter"/>
</dbReference>
<evidence type="ECO:0000313" key="5">
    <source>
        <dbReference type="EMBL" id="OUC75975.1"/>
    </source>
</evidence>
<keyword evidence="6" id="KW-1185">Reference proteome</keyword>
<evidence type="ECO:0000256" key="2">
    <source>
        <dbReference type="SAM" id="Phobius"/>
    </source>
</evidence>
<keyword evidence="3" id="KW-0732">Signal</keyword>
<protein>
    <submittedName>
        <fullName evidence="5">Oxidoreductase</fullName>
    </submittedName>
</protein>
<dbReference type="RefSeq" id="WP_208618092.1">
    <property type="nucleotide sequence ID" value="NZ_NGFO01000044.1"/>
</dbReference>
<dbReference type="SUPFAM" id="SSF81296">
    <property type="entry name" value="E set domains"/>
    <property type="match status" value="1"/>
</dbReference>
<gene>
    <name evidence="5" type="ORF">CA982_24125</name>
</gene>
<dbReference type="PANTHER" id="PTHR19372:SF7">
    <property type="entry name" value="SULFITE OXIDASE, MITOCHONDRIAL"/>
    <property type="match status" value="1"/>
</dbReference>
<dbReference type="PANTHER" id="PTHR19372">
    <property type="entry name" value="SULFITE REDUCTASE"/>
    <property type="match status" value="1"/>
</dbReference>
<accession>A0A2C9ZJQ0</accession>
<feature type="transmembrane region" description="Helical" evidence="2">
    <location>
        <begin position="183"/>
        <end position="201"/>
    </location>
</feature>
<keyword evidence="2" id="KW-0472">Membrane</keyword>
<comment type="caution">
    <text evidence="5">The sequence shown here is derived from an EMBL/GenBank/DDBJ whole genome shotgun (WGS) entry which is preliminary data.</text>
</comment>
<dbReference type="AlphaFoldDB" id="A0A2C9ZJQ0"/>
<dbReference type="EMBL" id="NGFO01000044">
    <property type="protein sequence ID" value="OUC75975.1"/>
    <property type="molecule type" value="Genomic_DNA"/>
</dbReference>
<feature type="transmembrane region" description="Helical" evidence="2">
    <location>
        <begin position="77"/>
        <end position="97"/>
    </location>
</feature>
<dbReference type="Proteomes" id="UP000194632">
    <property type="component" value="Unassembled WGS sequence"/>
</dbReference>
<sequence>MTSTTVRRTSSRRASSPAPALAGVVAVGAALAAGELAAVPVSPDASPYFAVGSSVVDHSPEAVRKWAIETFGVADKLALFIGMGILIAVLAAVCGYLERRRPPLGSVVIAAFGLLGVLAASNRPDATWTNALPSIVAGVVGVVVLRILISQLGPAPANPDETDGGSAEDEPKPAARSDFTRRFVLTAGGIAAAAVVVGVVARRVLADTAGVVADRARVLLPRAADQAPPVPAGAELEVSGATPFMTSNADFYRIDTALQVPTLTTGEWRLRIHGDVDREVTLSWDDLLAMPMTERIVTLACVSNEVGGDLVGNAKWLGVPMREVLDLAGVRPGSDMLLSTSVDGWTCGTPISAITDGRDALLAVGMNGSPLPLEHGYPVRQVVPGLYGYVSATKWVVDWEITRFSEAKAYWSTRGWSEFGPIKMASRFDRPADGTEHPAGEVVVAGTAWAQHTGVERVEVRVDQGPWQPAELTTEYSIDTWRQWKFVWQATKGNHTLECRAIDRQGKPQIERYQAPAPDGASGLDDRTYTIV</sequence>
<dbReference type="InterPro" id="IPR000572">
    <property type="entry name" value="OxRdtase_Mopterin-bd_dom"/>
</dbReference>
<dbReference type="Gene3D" id="2.60.40.650">
    <property type="match status" value="1"/>
</dbReference>
<dbReference type="SUPFAM" id="SSF56524">
    <property type="entry name" value="Oxidoreductase molybdopterin-binding domain"/>
    <property type="match status" value="1"/>
</dbReference>
<feature type="domain" description="Oxidoreductase molybdopterin-binding" evidence="4">
    <location>
        <begin position="258"/>
        <end position="410"/>
    </location>
</feature>
<keyword evidence="2" id="KW-0812">Transmembrane</keyword>
<dbReference type="GO" id="GO:0020037">
    <property type="term" value="F:heme binding"/>
    <property type="evidence" value="ECO:0007669"/>
    <property type="project" value="TreeGrafter"/>
</dbReference>
<evidence type="ECO:0000256" key="1">
    <source>
        <dbReference type="SAM" id="MobiDB-lite"/>
    </source>
</evidence>
<feature type="chain" id="PRO_5012180744" evidence="3">
    <location>
        <begin position="33"/>
        <end position="532"/>
    </location>
</feature>
<dbReference type="InterPro" id="IPR014756">
    <property type="entry name" value="Ig_E-set"/>
</dbReference>
<dbReference type="STRING" id="417102.CA982_24125"/>
<reference evidence="5 6" key="1">
    <citation type="submission" date="2017-05" db="EMBL/GenBank/DDBJ databases">
        <title>Biotechnological potential of actinobacteria isolated from South African environments.</title>
        <authorList>
            <person name="Le Roes-Hill M."/>
            <person name="Prins A."/>
            <person name="Durrell K.A."/>
        </authorList>
    </citation>
    <scope>NUCLEOTIDE SEQUENCE [LARGE SCALE GENOMIC DNA]</scope>
    <source>
        <strain evidence="5">BS2</strain>
    </source>
</reference>